<accession>A0A830RB03</accession>
<name>A0A830RB03_MICAE</name>
<reference evidence="1 2" key="1">
    <citation type="submission" date="2012-04" db="EMBL/GenBank/DDBJ databases">
        <authorList>
            <person name="Genoscope - CEA"/>
        </authorList>
    </citation>
    <scope>NUCLEOTIDE SEQUENCE [LARGE SCALE GENOMIC DNA]</scope>
    <source>
        <strain evidence="1 2">9432</strain>
    </source>
</reference>
<gene>
    <name evidence="1" type="ORF">MICCA_730015</name>
</gene>
<sequence length="48" mass="5315">MNGNISPAGELAIDTRALYSLEKLIEWKLEAKSDKSKSISPLLAREIN</sequence>
<dbReference type="AlphaFoldDB" id="A0A830RB03"/>
<comment type="caution">
    <text evidence="1">The sequence shown here is derived from an EMBL/GenBank/DDBJ whole genome shotgun (WGS) entry which is preliminary data.</text>
</comment>
<evidence type="ECO:0000313" key="2">
    <source>
        <dbReference type="Proteomes" id="UP000005806"/>
    </source>
</evidence>
<dbReference type="Proteomes" id="UP000005806">
    <property type="component" value="Unassembled WGS sequence"/>
</dbReference>
<evidence type="ECO:0000313" key="1">
    <source>
        <dbReference type="EMBL" id="CCH95267.1"/>
    </source>
</evidence>
<organism evidence="1 2">
    <name type="scientific">Microcystis aeruginosa PCC 9432</name>
    <dbReference type="NCBI Taxonomy" id="1160280"/>
    <lineage>
        <taxon>Bacteria</taxon>
        <taxon>Bacillati</taxon>
        <taxon>Cyanobacteriota</taxon>
        <taxon>Cyanophyceae</taxon>
        <taxon>Oscillatoriophycideae</taxon>
        <taxon>Chroococcales</taxon>
        <taxon>Microcystaceae</taxon>
        <taxon>Microcystis</taxon>
    </lineage>
</organism>
<protein>
    <submittedName>
        <fullName evidence="1">Uncharacterized protein</fullName>
    </submittedName>
</protein>
<dbReference type="EMBL" id="CAIH01000410">
    <property type="protein sequence ID" value="CCH95267.1"/>
    <property type="molecule type" value="Genomic_DNA"/>
</dbReference>
<proteinExistence type="predicted"/>